<feature type="compositionally biased region" description="Basic and acidic residues" evidence="1">
    <location>
        <begin position="387"/>
        <end position="418"/>
    </location>
</feature>
<dbReference type="Pfam" id="PF17321">
    <property type="entry name" value="Vac17"/>
    <property type="match status" value="1"/>
</dbReference>
<dbReference type="GO" id="GO:0043495">
    <property type="term" value="F:protein-membrane adaptor activity"/>
    <property type="evidence" value="ECO:0007669"/>
    <property type="project" value="InterPro"/>
</dbReference>
<feature type="region of interest" description="Disordered" evidence="1">
    <location>
        <begin position="560"/>
        <end position="602"/>
    </location>
</feature>
<feature type="region of interest" description="Disordered" evidence="1">
    <location>
        <begin position="616"/>
        <end position="662"/>
    </location>
</feature>
<dbReference type="GO" id="GO:0000011">
    <property type="term" value="P:vacuole inheritance"/>
    <property type="evidence" value="ECO:0007669"/>
    <property type="project" value="InterPro"/>
</dbReference>
<reference evidence="2" key="1">
    <citation type="journal article" date="2014" name="Genome Announc.">
        <title>Genome sequence of the yeast Cyberlindnera fabianii (Hansenula fabianii).</title>
        <authorList>
            <person name="Freel K.C."/>
            <person name="Sarilar V."/>
            <person name="Neuveglise C."/>
            <person name="Devillers H."/>
            <person name="Friedrich A."/>
            <person name="Schacherer J."/>
        </authorList>
    </citation>
    <scope>NUCLEOTIDE SEQUENCE</scope>
    <source>
        <strain evidence="2">YJS4271</strain>
    </source>
</reference>
<dbReference type="OrthoDB" id="3980557at2759"/>
<feature type="compositionally biased region" description="Low complexity" evidence="1">
    <location>
        <begin position="567"/>
        <end position="584"/>
    </location>
</feature>
<feature type="region of interest" description="Disordered" evidence="1">
    <location>
        <begin position="270"/>
        <end position="299"/>
    </location>
</feature>
<proteinExistence type="predicted"/>
<gene>
    <name evidence="2" type="ORF">CYFA0S_10e03444g</name>
</gene>
<evidence type="ECO:0000313" key="2">
    <source>
        <dbReference type="EMBL" id="CDR42883.1"/>
    </source>
</evidence>
<dbReference type="InterPro" id="IPR035293">
    <property type="entry name" value="Vac17"/>
</dbReference>
<dbReference type="AlphaFoldDB" id="A0A061B7K9"/>
<name>A0A061B7K9_CYBFA</name>
<accession>A0A061B7K9</accession>
<sequence>MEIPRTVQTHRESLNRLTDDILNKSSATLEKIEENIRLTHALRVSSAMITQMDSRIDLLTRNLHQYQSYLTQLNSLMMRSEFFESQLSMFEAEQQVNAMRKRRGLPCLHNWKDEDLNWRTTASTLENLFLEFRYLSKKIDNLSQRDLEFSTAPVTSTITAAAASSSSFIYEDTTTIDTPSTPEMNHVPPRTLQEKVDTNVRLKPIRCSSSKSQDTTSRRTSLNLNLNLNLLTNQVLTTPQNSQNQLLTPDTTLDETIFSHSSPMEHETAAAEALPIPQIKPPSSPLASRTRSATRKHTRCKSSPLVLKELIMTSTDADDIHSTGLSIQAQKFNLRHFISHDTGLKTKVNQQDLDDEKGVKDSEFLNSPASLKIDEYLAKKIDCSTKELSETDENKQDIEGTQDTRKEEEAKEEGAGEEHLDEETCDKDAKDDSVISFGRRGLSLAPPAAVLSGPTISPSVKESSCAEDFKSQLPTFEHKLNRSNSCDSIFSVMTSRIPVQPGKDSRAQTLLWMQMFSKPQAATKEETPTVSKVSANNLTVTSNGSTTTKQALSNLVSHSRKLEATPKPSNAFSSWFSSSSKQPSTTIARESAASVSTKGSEPSPFGASFFGSLLGSKTKAPPKSSPLASVTEEPTAPAKSKSKYHSFESCTTPTSNEEGWPRLVNKLTPQSMLKSTAVVTSEVGKRSIAPSISSTQPQRANAWNVTTREQIKGSFSTLTMGPHGSKIVQHGESSSMSTSLVVSSRVSHAALKDALANDLVFD</sequence>
<feature type="region of interest" description="Disordered" evidence="1">
    <location>
        <begin position="387"/>
        <end position="429"/>
    </location>
</feature>
<organism evidence="2">
    <name type="scientific">Cyberlindnera fabianii</name>
    <name type="common">Yeast</name>
    <name type="synonym">Hansenula fabianii</name>
    <dbReference type="NCBI Taxonomy" id="36022"/>
    <lineage>
        <taxon>Eukaryota</taxon>
        <taxon>Fungi</taxon>
        <taxon>Dikarya</taxon>
        <taxon>Ascomycota</taxon>
        <taxon>Saccharomycotina</taxon>
        <taxon>Saccharomycetes</taxon>
        <taxon>Phaffomycetales</taxon>
        <taxon>Phaffomycetaceae</taxon>
        <taxon>Cyberlindnera</taxon>
    </lineage>
</organism>
<protein>
    <submittedName>
        <fullName evidence="2">CYFA0S10e03444g1_1</fullName>
    </submittedName>
</protein>
<feature type="compositionally biased region" description="Polar residues" evidence="1">
    <location>
        <begin position="648"/>
        <end position="657"/>
    </location>
</feature>
<feature type="compositionally biased region" description="Polar residues" evidence="1">
    <location>
        <begin position="585"/>
        <end position="600"/>
    </location>
</feature>
<dbReference type="VEuPathDB" id="FungiDB:BON22_1282"/>
<dbReference type="EMBL" id="LK052895">
    <property type="protein sequence ID" value="CDR42883.1"/>
    <property type="molecule type" value="Genomic_DNA"/>
</dbReference>
<evidence type="ECO:0000256" key="1">
    <source>
        <dbReference type="SAM" id="MobiDB-lite"/>
    </source>
</evidence>